<evidence type="ECO:0008006" key="6">
    <source>
        <dbReference type="Google" id="ProtNLM"/>
    </source>
</evidence>
<dbReference type="AlphaFoldDB" id="A0A8J2KX29"/>
<dbReference type="PROSITE" id="PS51347">
    <property type="entry name" value="PHOSPHOTRIESTERASE_2"/>
    <property type="match status" value="1"/>
</dbReference>
<gene>
    <name evidence="4" type="ORF">AFUS01_LOCUS32787</name>
</gene>
<evidence type="ECO:0000256" key="1">
    <source>
        <dbReference type="ARBA" id="ARBA00022723"/>
    </source>
</evidence>
<comment type="caution">
    <text evidence="3">Lacks conserved residue(s) required for the propagation of feature annotation.</text>
</comment>
<evidence type="ECO:0000256" key="2">
    <source>
        <dbReference type="ARBA" id="ARBA00022801"/>
    </source>
</evidence>
<dbReference type="PANTHER" id="PTHR10819:SF3">
    <property type="entry name" value="PHOSPHOTRIESTERASE-RELATED PROTEIN"/>
    <property type="match status" value="1"/>
</dbReference>
<name>A0A8J2KX29_9HEXA</name>
<keyword evidence="5" id="KW-1185">Reference proteome</keyword>
<comment type="similarity">
    <text evidence="3">Belongs to the metallo-dependent hydrolases superfamily. Phosphotriesterase family.</text>
</comment>
<sequence>MQFDVAYCTPPNYIQYPKNEPEAFSLPNLGTLRQYPYGLRYNIKLDDKDTEGVILDEIMRFKNLGGKTIVENTTHGISRNTLLMRQLSERSGVNIICGAGYYVHGSQTESTLNLSVEELHDSIVSEITTGIPSEDNIKCGIIGEIGVSWPMTGVHMNLNIPVKYTKYKCINLSV</sequence>
<protein>
    <recommendedName>
        <fullName evidence="6">Phosphotriesterase-related protein</fullName>
    </recommendedName>
</protein>
<keyword evidence="1" id="KW-0479">Metal-binding</keyword>
<dbReference type="GO" id="GO:0016787">
    <property type="term" value="F:hydrolase activity"/>
    <property type="evidence" value="ECO:0007669"/>
    <property type="project" value="UniProtKB-KW"/>
</dbReference>
<dbReference type="GO" id="GO:0008270">
    <property type="term" value="F:zinc ion binding"/>
    <property type="evidence" value="ECO:0007669"/>
    <property type="project" value="InterPro"/>
</dbReference>
<proteinExistence type="inferred from homology"/>
<keyword evidence="2" id="KW-0378">Hydrolase</keyword>
<dbReference type="Pfam" id="PF02126">
    <property type="entry name" value="PTE"/>
    <property type="match status" value="1"/>
</dbReference>
<dbReference type="InterPro" id="IPR001559">
    <property type="entry name" value="Phosphotriesterase"/>
</dbReference>
<accession>A0A8J2KX29</accession>
<dbReference type="OrthoDB" id="9998343at2759"/>
<dbReference type="EMBL" id="CAJVCH010526592">
    <property type="protein sequence ID" value="CAG7822518.1"/>
    <property type="molecule type" value="Genomic_DNA"/>
</dbReference>
<evidence type="ECO:0000256" key="3">
    <source>
        <dbReference type="PROSITE-ProRule" id="PRU00679"/>
    </source>
</evidence>
<dbReference type="Proteomes" id="UP000708208">
    <property type="component" value="Unassembled WGS sequence"/>
</dbReference>
<evidence type="ECO:0000313" key="5">
    <source>
        <dbReference type="Proteomes" id="UP000708208"/>
    </source>
</evidence>
<comment type="caution">
    <text evidence="4">The sequence shown here is derived from an EMBL/GenBank/DDBJ whole genome shotgun (WGS) entry which is preliminary data.</text>
</comment>
<dbReference type="PANTHER" id="PTHR10819">
    <property type="entry name" value="PHOSPHOTRIESTERASE-RELATED"/>
    <property type="match status" value="1"/>
</dbReference>
<organism evidence="4 5">
    <name type="scientific">Allacma fusca</name>
    <dbReference type="NCBI Taxonomy" id="39272"/>
    <lineage>
        <taxon>Eukaryota</taxon>
        <taxon>Metazoa</taxon>
        <taxon>Ecdysozoa</taxon>
        <taxon>Arthropoda</taxon>
        <taxon>Hexapoda</taxon>
        <taxon>Collembola</taxon>
        <taxon>Symphypleona</taxon>
        <taxon>Sminthuridae</taxon>
        <taxon>Allacma</taxon>
    </lineage>
</organism>
<reference evidence="4" key="1">
    <citation type="submission" date="2021-06" db="EMBL/GenBank/DDBJ databases">
        <authorList>
            <person name="Hodson N. C."/>
            <person name="Mongue J. A."/>
            <person name="Jaron S. K."/>
        </authorList>
    </citation>
    <scope>NUCLEOTIDE SEQUENCE</scope>
</reference>
<evidence type="ECO:0000313" key="4">
    <source>
        <dbReference type="EMBL" id="CAG7822518.1"/>
    </source>
</evidence>